<evidence type="ECO:0000313" key="2">
    <source>
        <dbReference type="Proteomes" id="UP001164746"/>
    </source>
</evidence>
<reference evidence="1" key="1">
    <citation type="submission" date="2022-11" db="EMBL/GenBank/DDBJ databases">
        <title>Centuries of genome instability and evolution in soft-shell clam transmissible cancer (bioRxiv).</title>
        <authorList>
            <person name="Hart S.F.M."/>
            <person name="Yonemitsu M.A."/>
            <person name="Giersch R.M."/>
            <person name="Beal B.F."/>
            <person name="Arriagada G."/>
            <person name="Davis B.W."/>
            <person name="Ostrander E.A."/>
            <person name="Goff S.P."/>
            <person name="Metzger M.J."/>
        </authorList>
    </citation>
    <scope>NUCLEOTIDE SEQUENCE</scope>
    <source>
        <strain evidence="1">MELC-2E11</strain>
        <tissue evidence="1">Siphon/mantle</tissue>
    </source>
</reference>
<dbReference type="EMBL" id="CP111014">
    <property type="protein sequence ID" value="WAQ99773.1"/>
    <property type="molecule type" value="Genomic_DNA"/>
</dbReference>
<gene>
    <name evidence="1" type="ORF">MAR_024146</name>
</gene>
<protein>
    <submittedName>
        <fullName evidence="1">Uncharacterized protein</fullName>
    </submittedName>
</protein>
<organism evidence="1 2">
    <name type="scientific">Mya arenaria</name>
    <name type="common">Soft-shell clam</name>
    <dbReference type="NCBI Taxonomy" id="6604"/>
    <lineage>
        <taxon>Eukaryota</taxon>
        <taxon>Metazoa</taxon>
        <taxon>Spiralia</taxon>
        <taxon>Lophotrochozoa</taxon>
        <taxon>Mollusca</taxon>
        <taxon>Bivalvia</taxon>
        <taxon>Autobranchia</taxon>
        <taxon>Heteroconchia</taxon>
        <taxon>Euheterodonta</taxon>
        <taxon>Imparidentia</taxon>
        <taxon>Neoheterodontei</taxon>
        <taxon>Myida</taxon>
        <taxon>Myoidea</taxon>
        <taxon>Myidae</taxon>
        <taxon>Mya</taxon>
    </lineage>
</organism>
<proteinExistence type="predicted"/>
<sequence length="63" mass="6856">MAADSITVTARTLIYDGNCATQINKIFGLRAQVVINLIKDPDVKNTVYQKISTQAPSPKLAHV</sequence>
<evidence type="ECO:0000313" key="1">
    <source>
        <dbReference type="EMBL" id="WAQ99773.1"/>
    </source>
</evidence>
<dbReference type="Proteomes" id="UP001164746">
    <property type="component" value="Chromosome 3"/>
</dbReference>
<accession>A0ABY7DS95</accession>
<name>A0ABY7DS95_MYAAR</name>
<keyword evidence="2" id="KW-1185">Reference proteome</keyword>